<dbReference type="Gene3D" id="3.40.47.10">
    <property type="match status" value="2"/>
</dbReference>
<dbReference type="PANTHER" id="PTHR18919:SF107">
    <property type="entry name" value="ACETYL-COA ACETYLTRANSFERASE, CYTOSOLIC"/>
    <property type="match status" value="1"/>
</dbReference>
<protein>
    <submittedName>
        <fullName evidence="8">Acetyl-CoA C-acetyltransferase</fullName>
        <ecNumber evidence="8">2.3.1.9</ecNumber>
    </submittedName>
</protein>
<dbReference type="InterPro" id="IPR020617">
    <property type="entry name" value="Thiolase_C"/>
</dbReference>
<dbReference type="RefSeq" id="WP_019620367.1">
    <property type="nucleotide sequence ID" value="NZ_AP014545.1"/>
</dbReference>
<dbReference type="EC" id="2.3.1.9" evidence="8"/>
<dbReference type="NCBIfam" id="NF006552">
    <property type="entry name" value="PRK09051.1"/>
    <property type="match status" value="1"/>
</dbReference>
<feature type="active site" description="Proton acceptor" evidence="4">
    <location>
        <position position="350"/>
    </location>
</feature>
<evidence type="ECO:0000313" key="9">
    <source>
        <dbReference type="Proteomes" id="UP000595663"/>
    </source>
</evidence>
<name>A0A7R6PD37_9GAMM</name>
<dbReference type="PIRSF" id="PIRSF000429">
    <property type="entry name" value="Ac-CoA_Ac_transf"/>
    <property type="match status" value="1"/>
</dbReference>
<keyword evidence="9" id="KW-1185">Reference proteome</keyword>
<dbReference type="PROSITE" id="PS00099">
    <property type="entry name" value="THIOLASE_3"/>
    <property type="match status" value="1"/>
</dbReference>
<dbReference type="GO" id="GO:0044281">
    <property type="term" value="P:small molecule metabolic process"/>
    <property type="evidence" value="ECO:0007669"/>
    <property type="project" value="UniProtKB-ARBA"/>
</dbReference>
<dbReference type="KEGG" id="ajp:AMJAP_2251"/>
<dbReference type="InterPro" id="IPR016039">
    <property type="entry name" value="Thiolase-like"/>
</dbReference>
<dbReference type="GO" id="GO:0003985">
    <property type="term" value="F:acetyl-CoA C-acetyltransferase activity"/>
    <property type="evidence" value="ECO:0007669"/>
    <property type="project" value="UniProtKB-EC"/>
</dbReference>
<evidence type="ECO:0000256" key="4">
    <source>
        <dbReference type="PIRSR" id="PIRSR000429-1"/>
    </source>
</evidence>
<dbReference type="PROSITE" id="PS00098">
    <property type="entry name" value="THIOLASE_1"/>
    <property type="match status" value="1"/>
</dbReference>
<organism evidence="8 9">
    <name type="scientific">Amphritea japonica ATCC BAA-1530</name>
    <dbReference type="NCBI Taxonomy" id="1278309"/>
    <lineage>
        <taxon>Bacteria</taxon>
        <taxon>Pseudomonadati</taxon>
        <taxon>Pseudomonadota</taxon>
        <taxon>Gammaproteobacteria</taxon>
        <taxon>Oceanospirillales</taxon>
        <taxon>Oceanospirillaceae</taxon>
        <taxon>Amphritea</taxon>
    </lineage>
</organism>
<dbReference type="PANTHER" id="PTHR18919">
    <property type="entry name" value="ACETYL-COA C-ACYLTRANSFERASE"/>
    <property type="match status" value="1"/>
</dbReference>
<keyword evidence="2 5" id="KW-0808">Transferase</keyword>
<dbReference type="Pfam" id="PF02803">
    <property type="entry name" value="Thiolase_C"/>
    <property type="match status" value="1"/>
</dbReference>
<feature type="domain" description="Thiolase C-terminal" evidence="7">
    <location>
        <begin position="271"/>
        <end position="393"/>
    </location>
</feature>
<dbReference type="NCBIfam" id="TIGR01930">
    <property type="entry name" value="AcCoA-C-Actrans"/>
    <property type="match status" value="1"/>
</dbReference>
<evidence type="ECO:0000259" key="7">
    <source>
        <dbReference type="Pfam" id="PF02803"/>
    </source>
</evidence>
<dbReference type="InterPro" id="IPR020610">
    <property type="entry name" value="Thiolase_AS"/>
</dbReference>
<reference evidence="8 9" key="1">
    <citation type="journal article" date="2008" name="Int. J. Syst. Evol. Microbiol.">
        <title>Amphritea japonica sp. nov. and Amphritea balenae sp. nov., isolated from the sediment adjacent to sperm whale carcasses off Kagoshima, Japan.</title>
        <authorList>
            <person name="Miyazaki M."/>
            <person name="Nogi Y."/>
            <person name="Fujiwara Y."/>
            <person name="Kawato M."/>
            <person name="Nagahama T."/>
            <person name="Kubokawa K."/>
            <person name="Horikoshi K."/>
        </authorList>
    </citation>
    <scope>NUCLEOTIDE SEQUENCE [LARGE SCALE GENOMIC DNA]</scope>
    <source>
        <strain evidence="8 9">ATCC BAA-1530</strain>
    </source>
</reference>
<evidence type="ECO:0000256" key="1">
    <source>
        <dbReference type="ARBA" id="ARBA00010982"/>
    </source>
</evidence>
<dbReference type="OrthoDB" id="9764638at2"/>
<dbReference type="InterPro" id="IPR020615">
    <property type="entry name" value="Thiolase_acyl_enz_int_AS"/>
</dbReference>
<feature type="domain" description="Thiolase N-terminal" evidence="6">
    <location>
        <begin position="6"/>
        <end position="263"/>
    </location>
</feature>
<dbReference type="InterPro" id="IPR002155">
    <property type="entry name" value="Thiolase"/>
</dbReference>
<gene>
    <name evidence="8" type="ORF">AMJAP_2251</name>
</gene>
<keyword evidence="3 5" id="KW-0012">Acyltransferase</keyword>
<accession>A0A7R6PD37</accession>
<dbReference type="AlphaFoldDB" id="A0A7R6PD37"/>
<dbReference type="Pfam" id="PF00108">
    <property type="entry name" value="Thiolase_N"/>
    <property type="match status" value="1"/>
</dbReference>
<feature type="active site" description="Proton acceptor" evidence="4">
    <location>
        <position position="380"/>
    </location>
</feature>
<dbReference type="EMBL" id="AP014545">
    <property type="protein sequence ID" value="BBB26841.1"/>
    <property type="molecule type" value="Genomic_DNA"/>
</dbReference>
<evidence type="ECO:0000256" key="2">
    <source>
        <dbReference type="ARBA" id="ARBA00022679"/>
    </source>
</evidence>
<dbReference type="InterPro" id="IPR020616">
    <property type="entry name" value="Thiolase_N"/>
</dbReference>
<evidence type="ECO:0000256" key="5">
    <source>
        <dbReference type="RuleBase" id="RU003557"/>
    </source>
</evidence>
<comment type="similarity">
    <text evidence="1 5">Belongs to the thiolase-like superfamily. Thiolase family.</text>
</comment>
<dbReference type="Proteomes" id="UP000595663">
    <property type="component" value="Chromosome"/>
</dbReference>
<proteinExistence type="inferred from homology"/>
<dbReference type="SUPFAM" id="SSF53901">
    <property type="entry name" value="Thiolase-like"/>
    <property type="match status" value="2"/>
</dbReference>
<evidence type="ECO:0000256" key="3">
    <source>
        <dbReference type="ARBA" id="ARBA00023315"/>
    </source>
</evidence>
<dbReference type="CDD" id="cd00751">
    <property type="entry name" value="thiolase"/>
    <property type="match status" value="1"/>
</dbReference>
<feature type="active site" description="Acyl-thioester intermediate" evidence="4">
    <location>
        <position position="91"/>
    </location>
</feature>
<evidence type="ECO:0000313" key="8">
    <source>
        <dbReference type="EMBL" id="BBB26841.1"/>
    </source>
</evidence>
<dbReference type="FunFam" id="3.40.47.10:FF:000010">
    <property type="entry name" value="Acetyl-CoA acetyltransferase (Thiolase)"/>
    <property type="match status" value="1"/>
</dbReference>
<evidence type="ECO:0000259" key="6">
    <source>
        <dbReference type="Pfam" id="PF00108"/>
    </source>
</evidence>
<sequence length="394" mass="41394">MSKREVVVLSGVRTAIGGFGGSLKSQTPCELATTCVSEAVSRSGAAAEDFGHSVFGNVIHTERRDMYLGRVAAVNGGLPHETPGVTINRLCGSGLQAIISATQQIELGVCDAAVAGGSEVMSKSQYWMPTARFGQRMGDGAIVDAMVGALTCPFDDTHMGITAENIADKWQVSREDQDALAVMSHNNAERAITEGRFKEQIVPIELKSRKGVTVFDTDEHLRYGCTTADMEKLRPAFKRDGSVTAGNASGLNDAAAAVTLMAAETAEAKGLKPMARLVGYSFAGVEPKYMGIGPVPAVRKLLADAELSIGDIDVWEVNEAFAAQALAVCRDLELPLEKVNVNGSGISLGHPIGATGAIITVKALHELQRSGGRYAVVTMCIGGGQGIAALFERV</sequence>